<comment type="caution">
    <text evidence="2">The sequence shown here is derived from an EMBL/GenBank/DDBJ whole genome shotgun (WGS) entry which is preliminary data.</text>
</comment>
<protein>
    <submittedName>
        <fullName evidence="2">Uncharacterized protein</fullName>
    </submittedName>
</protein>
<reference evidence="2 3" key="1">
    <citation type="submission" date="2019-09" db="EMBL/GenBank/DDBJ databases">
        <title>Whole genome shotgun sequencing (WGS) of Ellagibacter isourolithinifaciens DSM 104140(T) and Adlercreutzia muris DSM 29508(T).</title>
        <authorList>
            <person name="Stoll D.A."/>
            <person name="Danylec N."/>
            <person name="Huch M."/>
        </authorList>
    </citation>
    <scope>NUCLEOTIDE SEQUENCE [LARGE SCALE GENOMIC DNA]</scope>
    <source>
        <strain evidence="2 3">DSM 29508</strain>
    </source>
</reference>
<name>A0A7C8BRU5_9ACTN</name>
<dbReference type="AlphaFoldDB" id="A0A7C8BRU5"/>
<feature type="region of interest" description="Disordered" evidence="1">
    <location>
        <begin position="24"/>
        <end position="52"/>
    </location>
</feature>
<evidence type="ECO:0000313" key="3">
    <source>
        <dbReference type="Proteomes" id="UP000479639"/>
    </source>
</evidence>
<dbReference type="Proteomes" id="UP000479639">
    <property type="component" value="Unassembled WGS sequence"/>
</dbReference>
<organism evidence="2 3">
    <name type="scientific">Adlercreutzia muris</name>
    <dbReference type="NCBI Taxonomy" id="1796610"/>
    <lineage>
        <taxon>Bacteria</taxon>
        <taxon>Bacillati</taxon>
        <taxon>Actinomycetota</taxon>
        <taxon>Coriobacteriia</taxon>
        <taxon>Eggerthellales</taxon>
        <taxon>Eggerthellaceae</taxon>
        <taxon>Adlercreutzia</taxon>
    </lineage>
</organism>
<evidence type="ECO:0000313" key="2">
    <source>
        <dbReference type="EMBL" id="KAB1651056.1"/>
    </source>
</evidence>
<accession>A0A7C8BRU5</accession>
<dbReference type="EMBL" id="WAJS01000006">
    <property type="protein sequence ID" value="KAB1651056.1"/>
    <property type="molecule type" value="Genomic_DNA"/>
</dbReference>
<proteinExistence type="predicted"/>
<sequence>MSKAVKPASFEDFLGAPVRLSERKGARAAASGGEMPAPVARPSSERGEKCPTVSSQKVKVGLTIDEGLIDAVDDYIYLARKQGRRLKKNDVYEAALRQFLEAEGVDVR</sequence>
<keyword evidence="3" id="KW-1185">Reference proteome</keyword>
<gene>
    <name evidence="2" type="ORF">F8D48_03035</name>
</gene>
<evidence type="ECO:0000256" key="1">
    <source>
        <dbReference type="SAM" id="MobiDB-lite"/>
    </source>
</evidence>
<dbReference type="RefSeq" id="WP_151429908.1">
    <property type="nucleotide sequence ID" value="NZ_JANJZI010000012.1"/>
</dbReference>